<dbReference type="OrthoDB" id="3181812at2"/>
<dbReference type="SUPFAM" id="SSF46785">
    <property type="entry name" value="Winged helix' DNA-binding domain"/>
    <property type="match status" value="1"/>
</dbReference>
<gene>
    <name evidence="7" type="ORF">SLUN_36875</name>
</gene>
<dbReference type="GO" id="GO:0032993">
    <property type="term" value="C:protein-DNA complex"/>
    <property type="evidence" value="ECO:0007669"/>
    <property type="project" value="TreeGrafter"/>
</dbReference>
<evidence type="ECO:0000313" key="8">
    <source>
        <dbReference type="Proteomes" id="UP000244201"/>
    </source>
</evidence>
<evidence type="ECO:0000256" key="5">
    <source>
        <dbReference type="SAM" id="MobiDB-lite"/>
    </source>
</evidence>
<keyword evidence="2" id="KW-0805">Transcription regulation</keyword>
<name>A0A2R4TCT5_9ACTN</name>
<protein>
    <submittedName>
        <fullName evidence="7">LysR family transcriptional regulator</fullName>
    </submittedName>
</protein>
<evidence type="ECO:0000256" key="3">
    <source>
        <dbReference type="ARBA" id="ARBA00023125"/>
    </source>
</evidence>
<dbReference type="Proteomes" id="UP000244201">
    <property type="component" value="Chromosome"/>
</dbReference>
<reference evidence="7 8" key="1">
    <citation type="submission" date="2018-01" db="EMBL/GenBank/DDBJ databases">
        <title>Complete genome sequence of Streptomyces lunaelactis MM109T, a Ferroverdin A producer isolated from cave moonmilk deposits.</title>
        <authorList>
            <person name="Naome A."/>
            <person name="Martinet L."/>
            <person name="Maciejewska M."/>
            <person name="Anderssen S."/>
            <person name="Adam D."/>
            <person name="Tenconi E."/>
            <person name="Deflandre B."/>
            <person name="Arguelles-Arias A."/>
            <person name="Calusinska M."/>
            <person name="Copieters W."/>
            <person name="Karim L."/>
            <person name="Hanikenne M."/>
            <person name="Baurain D."/>
            <person name="van Wezel G."/>
            <person name="Smargiasso N."/>
            <person name="de Pauw E."/>
            <person name="Delfosse P."/>
            <person name="Rigali S."/>
        </authorList>
    </citation>
    <scope>NUCLEOTIDE SEQUENCE [LARGE SCALE GENOMIC DNA]</scope>
    <source>
        <strain evidence="7 8">MM109</strain>
    </source>
</reference>
<keyword evidence="4" id="KW-0804">Transcription</keyword>
<evidence type="ECO:0000256" key="1">
    <source>
        <dbReference type="ARBA" id="ARBA00009437"/>
    </source>
</evidence>
<keyword evidence="3" id="KW-0238">DNA-binding</keyword>
<dbReference type="InterPro" id="IPR036390">
    <property type="entry name" value="WH_DNA-bd_sf"/>
</dbReference>
<evidence type="ECO:0000256" key="4">
    <source>
        <dbReference type="ARBA" id="ARBA00023163"/>
    </source>
</evidence>
<feature type="region of interest" description="Disordered" evidence="5">
    <location>
        <begin position="293"/>
        <end position="316"/>
    </location>
</feature>
<dbReference type="Gene3D" id="3.40.190.290">
    <property type="match status" value="1"/>
</dbReference>
<organism evidence="7 8">
    <name type="scientific">Streptomyces lunaelactis</name>
    <dbReference type="NCBI Taxonomy" id="1535768"/>
    <lineage>
        <taxon>Bacteria</taxon>
        <taxon>Bacillati</taxon>
        <taxon>Actinomycetota</taxon>
        <taxon>Actinomycetes</taxon>
        <taxon>Kitasatosporales</taxon>
        <taxon>Streptomycetaceae</taxon>
        <taxon>Streptomyces</taxon>
    </lineage>
</organism>
<dbReference type="PANTHER" id="PTHR30346:SF30">
    <property type="entry name" value="SMALL NEUTRAL PROTEASE REGULATORY PROTEIN"/>
    <property type="match status" value="1"/>
</dbReference>
<dbReference type="KEGG" id="slk:SLUN_36875"/>
<dbReference type="SUPFAM" id="SSF53850">
    <property type="entry name" value="Periplasmic binding protein-like II"/>
    <property type="match status" value="1"/>
</dbReference>
<dbReference type="RefSeq" id="WP_108154224.1">
    <property type="nucleotide sequence ID" value="NZ_CP026304.1"/>
</dbReference>
<evidence type="ECO:0000256" key="2">
    <source>
        <dbReference type="ARBA" id="ARBA00023015"/>
    </source>
</evidence>
<dbReference type="PANTHER" id="PTHR30346">
    <property type="entry name" value="TRANSCRIPTIONAL DUAL REGULATOR HCAR-RELATED"/>
    <property type="match status" value="1"/>
</dbReference>
<dbReference type="GO" id="GO:0003700">
    <property type="term" value="F:DNA-binding transcription factor activity"/>
    <property type="evidence" value="ECO:0007669"/>
    <property type="project" value="InterPro"/>
</dbReference>
<dbReference type="InterPro" id="IPR005119">
    <property type="entry name" value="LysR_subst-bd"/>
</dbReference>
<dbReference type="Pfam" id="PF00126">
    <property type="entry name" value="HTH_1"/>
    <property type="match status" value="1"/>
</dbReference>
<dbReference type="GeneID" id="55660825"/>
<feature type="domain" description="HTH lysR-type" evidence="6">
    <location>
        <begin position="1"/>
        <end position="58"/>
    </location>
</feature>
<dbReference type="Gene3D" id="1.10.10.10">
    <property type="entry name" value="Winged helix-like DNA-binding domain superfamily/Winged helix DNA-binding domain"/>
    <property type="match status" value="1"/>
</dbReference>
<dbReference type="EMBL" id="CP026304">
    <property type="protein sequence ID" value="AVZ76934.1"/>
    <property type="molecule type" value="Genomic_DNA"/>
</dbReference>
<dbReference type="PRINTS" id="PR00039">
    <property type="entry name" value="HTHLYSR"/>
</dbReference>
<dbReference type="InterPro" id="IPR036388">
    <property type="entry name" value="WH-like_DNA-bd_sf"/>
</dbReference>
<dbReference type="Pfam" id="PF03466">
    <property type="entry name" value="LysR_substrate"/>
    <property type="match status" value="1"/>
</dbReference>
<dbReference type="PROSITE" id="PS50931">
    <property type="entry name" value="HTH_LYSR"/>
    <property type="match status" value="1"/>
</dbReference>
<sequence length="316" mass="33730">MELRQLEYFVAVAEECHFTRAAKRLHVAQSGLSASIRSLERELGASLFMRSTRQVELTAAGRALLVEARRALSATDAAKDAVAAVQGLLRGSLAIGSLQCLHAVHLAAVLARFRGTFPGLEIGLRQGGSGELIDQVRAGRLDLAFVSRPDRIPDDVVVAPLASEPIVLACAPEHPYADRAQVELAELREEQFVDFHPDWGTRDLVDNVLAAADVERHVSLEVTDTHSLLDLVTCGLGVALVPQSFAVKTDRVHFVGLAGAVPAWETVTVTGNPTSAAAAALLREVHVAKSGRRSAAVVTDGNRPTPAATLDESPRR</sequence>
<dbReference type="AlphaFoldDB" id="A0A2R4TCT5"/>
<keyword evidence="8" id="KW-1185">Reference proteome</keyword>
<evidence type="ECO:0000259" key="6">
    <source>
        <dbReference type="PROSITE" id="PS50931"/>
    </source>
</evidence>
<comment type="similarity">
    <text evidence="1">Belongs to the LysR transcriptional regulatory family.</text>
</comment>
<dbReference type="CDD" id="cd08436">
    <property type="entry name" value="PBP2_LTTR_like_3"/>
    <property type="match status" value="1"/>
</dbReference>
<dbReference type="InterPro" id="IPR000847">
    <property type="entry name" value="LysR_HTH_N"/>
</dbReference>
<dbReference type="FunFam" id="1.10.10.10:FF:000001">
    <property type="entry name" value="LysR family transcriptional regulator"/>
    <property type="match status" value="1"/>
</dbReference>
<dbReference type="GO" id="GO:0003677">
    <property type="term" value="F:DNA binding"/>
    <property type="evidence" value="ECO:0007669"/>
    <property type="project" value="UniProtKB-KW"/>
</dbReference>
<proteinExistence type="inferred from homology"/>
<evidence type="ECO:0000313" key="7">
    <source>
        <dbReference type="EMBL" id="AVZ76934.1"/>
    </source>
</evidence>
<accession>A0A2R4TCT5</accession>